<gene>
    <name evidence="1" type="primary">AVEN_208516_1</name>
    <name evidence="1" type="ORF">CDAR_471901</name>
</gene>
<dbReference type="InterPro" id="IPR008042">
    <property type="entry name" value="Retrotrans_Pao"/>
</dbReference>
<evidence type="ECO:0000313" key="2">
    <source>
        <dbReference type="Proteomes" id="UP001054837"/>
    </source>
</evidence>
<dbReference type="Pfam" id="PF05380">
    <property type="entry name" value="Peptidase_A17"/>
    <property type="match status" value="1"/>
</dbReference>
<dbReference type="Pfam" id="PF03564">
    <property type="entry name" value="DUF1759"/>
    <property type="match status" value="1"/>
</dbReference>
<protein>
    <submittedName>
        <fullName evidence="1">Uncharacterized protein</fullName>
    </submittedName>
</protein>
<sequence>MEIIKRNKTAQRAAFTKVYTKLESVLINENANAGEIELCLHLLKQKTGSLELTHNEYLDALTDETEFMTEFNIVEEYREKALIMEFKSKRVLEKIKSKQNNNESSHFGDNSHLAVCENPYKNTSPRFPELELYKFGGELRNWLTFWNQFKSIHENKNLTNCDKFHYLVQWTKIKSEARDLIESFPITHENYPLAIESLTERYGRKERYYEEFPKKLQDSFYVDNCVTSVQNNAELEIFVESATNVMKEGMFDRRGCESSAISASSESTRSPVLGLILDKNLDTLEIDSESLEFDEREKITKRKILSLVSQVFDPTDFLAPVRIQPKILLQATWKTKESWNDEVNNEIKKNFLKWRKQFKYFKNIKIPRWLSVMKKSNLSIHTFVDASKTAYAACIFLRSEFRVNEIRWKFNTPSMMGREGIKKLLGRVLEKYPGKDGIIRLVKLRTEKGNIKINQTTVPYGTDTKL</sequence>
<comment type="caution">
    <text evidence="1">The sequence shown here is derived from an EMBL/GenBank/DDBJ whole genome shotgun (WGS) entry which is preliminary data.</text>
</comment>
<dbReference type="Proteomes" id="UP001054837">
    <property type="component" value="Unassembled WGS sequence"/>
</dbReference>
<dbReference type="PANTHER" id="PTHR47331">
    <property type="entry name" value="PHD-TYPE DOMAIN-CONTAINING PROTEIN"/>
    <property type="match status" value="1"/>
</dbReference>
<organism evidence="1 2">
    <name type="scientific">Caerostris darwini</name>
    <dbReference type="NCBI Taxonomy" id="1538125"/>
    <lineage>
        <taxon>Eukaryota</taxon>
        <taxon>Metazoa</taxon>
        <taxon>Ecdysozoa</taxon>
        <taxon>Arthropoda</taxon>
        <taxon>Chelicerata</taxon>
        <taxon>Arachnida</taxon>
        <taxon>Araneae</taxon>
        <taxon>Araneomorphae</taxon>
        <taxon>Entelegynae</taxon>
        <taxon>Araneoidea</taxon>
        <taxon>Araneidae</taxon>
        <taxon>Caerostris</taxon>
    </lineage>
</organism>
<accession>A0AAV4VL83</accession>
<reference evidence="1 2" key="1">
    <citation type="submission" date="2021-06" db="EMBL/GenBank/DDBJ databases">
        <title>Caerostris darwini draft genome.</title>
        <authorList>
            <person name="Kono N."/>
            <person name="Arakawa K."/>
        </authorList>
    </citation>
    <scope>NUCLEOTIDE SEQUENCE [LARGE SCALE GENOMIC DNA]</scope>
</reference>
<name>A0AAV4VL83_9ARAC</name>
<proteinExistence type="predicted"/>
<dbReference type="InterPro" id="IPR005312">
    <property type="entry name" value="DUF1759"/>
</dbReference>
<evidence type="ECO:0000313" key="1">
    <source>
        <dbReference type="EMBL" id="GIY71107.1"/>
    </source>
</evidence>
<keyword evidence="2" id="KW-1185">Reference proteome</keyword>
<dbReference type="AlphaFoldDB" id="A0AAV4VL83"/>
<dbReference type="EMBL" id="BPLQ01013294">
    <property type="protein sequence ID" value="GIY71107.1"/>
    <property type="molecule type" value="Genomic_DNA"/>
</dbReference>